<dbReference type="PANTHER" id="PTHR43784">
    <property type="entry name" value="GDSL-LIKE LIPASE/ACYLHYDROLASE, PUTATIVE (AFU_ORTHOLOGUE AFUA_2G00820)-RELATED"/>
    <property type="match status" value="1"/>
</dbReference>
<evidence type="ECO:0000256" key="1">
    <source>
        <dbReference type="SAM" id="SignalP"/>
    </source>
</evidence>
<feature type="chain" id="PRO_5020946125" evidence="1">
    <location>
        <begin position="22"/>
        <end position="418"/>
    </location>
</feature>
<dbReference type="RefSeq" id="WP_373287477.1">
    <property type="nucleotide sequence ID" value="NZ_BMLU01000001.1"/>
</dbReference>
<feature type="domain" description="SGNH hydrolase-type esterase" evidence="2">
    <location>
        <begin position="208"/>
        <end position="404"/>
    </location>
</feature>
<keyword evidence="1" id="KW-0732">Signal</keyword>
<dbReference type="Pfam" id="PF13472">
    <property type="entry name" value="Lipase_GDSL_2"/>
    <property type="match status" value="1"/>
</dbReference>
<evidence type="ECO:0000259" key="2">
    <source>
        <dbReference type="Pfam" id="PF13472"/>
    </source>
</evidence>
<comment type="caution">
    <text evidence="3">The sequence shown here is derived from an EMBL/GenBank/DDBJ whole genome shotgun (WGS) entry which is preliminary data.</text>
</comment>
<accession>A0A4R6FY35</accession>
<dbReference type="PANTHER" id="PTHR43784:SF2">
    <property type="entry name" value="GDSL-LIKE LIPASE_ACYLHYDROLASE, PUTATIVE (AFU_ORTHOLOGUE AFUA_2G00820)-RELATED"/>
    <property type="match status" value="1"/>
</dbReference>
<feature type="signal peptide" evidence="1">
    <location>
        <begin position="1"/>
        <end position="21"/>
    </location>
</feature>
<dbReference type="CDD" id="cd01830">
    <property type="entry name" value="XynE_like"/>
    <property type="match status" value="1"/>
</dbReference>
<dbReference type="Proteomes" id="UP000295493">
    <property type="component" value="Unassembled WGS sequence"/>
</dbReference>
<dbReference type="GO" id="GO:0016788">
    <property type="term" value="F:hydrolase activity, acting on ester bonds"/>
    <property type="evidence" value="ECO:0007669"/>
    <property type="project" value="UniProtKB-ARBA"/>
</dbReference>
<dbReference type="InterPro" id="IPR053140">
    <property type="entry name" value="GDSL_Rv0518-like"/>
</dbReference>
<name>A0A4R6FY35_9SPHN</name>
<protein>
    <submittedName>
        <fullName evidence="3">Lysophospholipase L1-like esterase</fullName>
    </submittedName>
</protein>
<keyword evidence="4" id="KW-1185">Reference proteome</keyword>
<sequence>MLKRRAWRGMMGAVLAGFVLAATPAAAQDKPHWVGSWAAAQQTPEPHNALPQEMLSDATLRQIIRTSIGGKVLRVQVSNAFGTEPLTIDGAHVARSADPASARIVAGSDHALTFDGKSNVVIPAGASYWSDPVNMPVDPLSSLAVTLHLPKAPSGQTGHPGSRATSYVAAGSHLGDTNLPEAKTVDHWYQLAGLAVSASPMARAIVTLGDSITDGHGATTNGNDRWPDRLAERLQANPATRDISVLNLGIGGNRILNDGLGPNALARFDRDVLAQPGVRYLIVLEGINDLGTLTREAPVGADEHAALSDRMIGALKQIVLRARMHGVKAIGATIMPDGASGYYHPDAMNEADRRKVNAWIRKPGNFDAVIDFAKLTADPKDPTRLAPKFDSGDGLHPGPQGYRAMADSIPLELFGDAQ</sequence>
<dbReference type="AlphaFoldDB" id="A0A4R6FY35"/>
<dbReference type="Gene3D" id="3.40.50.1110">
    <property type="entry name" value="SGNH hydrolase"/>
    <property type="match status" value="1"/>
</dbReference>
<gene>
    <name evidence="3" type="ORF">EV664_101494</name>
</gene>
<dbReference type="SUPFAM" id="SSF52266">
    <property type="entry name" value="SGNH hydrolase"/>
    <property type="match status" value="1"/>
</dbReference>
<organism evidence="3 4">
    <name type="scientific">Stakelama pacifica</name>
    <dbReference type="NCBI Taxonomy" id="517720"/>
    <lineage>
        <taxon>Bacteria</taxon>
        <taxon>Pseudomonadati</taxon>
        <taxon>Pseudomonadota</taxon>
        <taxon>Alphaproteobacteria</taxon>
        <taxon>Sphingomonadales</taxon>
        <taxon>Sphingomonadaceae</taxon>
        <taxon>Stakelama</taxon>
    </lineage>
</organism>
<dbReference type="InterPro" id="IPR036514">
    <property type="entry name" value="SGNH_hydro_sf"/>
</dbReference>
<reference evidence="3 4" key="1">
    <citation type="submission" date="2019-03" db="EMBL/GenBank/DDBJ databases">
        <title>Genomic Encyclopedia of Type Strains, Phase IV (KMG-IV): sequencing the most valuable type-strain genomes for metagenomic binning, comparative biology and taxonomic classification.</title>
        <authorList>
            <person name="Goeker M."/>
        </authorList>
    </citation>
    <scope>NUCLEOTIDE SEQUENCE [LARGE SCALE GENOMIC DNA]</scope>
    <source>
        <strain evidence="3 4">DSM 25059</strain>
    </source>
</reference>
<proteinExistence type="predicted"/>
<dbReference type="EMBL" id="SNWD01000001">
    <property type="protein sequence ID" value="TDN86916.1"/>
    <property type="molecule type" value="Genomic_DNA"/>
</dbReference>
<evidence type="ECO:0000313" key="4">
    <source>
        <dbReference type="Proteomes" id="UP000295493"/>
    </source>
</evidence>
<evidence type="ECO:0000313" key="3">
    <source>
        <dbReference type="EMBL" id="TDN86916.1"/>
    </source>
</evidence>
<dbReference type="InterPro" id="IPR013830">
    <property type="entry name" value="SGNH_hydro"/>
</dbReference>